<keyword evidence="1" id="KW-0472">Membrane</keyword>
<proteinExistence type="predicted"/>
<organism evidence="2 3">
    <name type="scientific">Dreissena polymorpha</name>
    <name type="common">Zebra mussel</name>
    <name type="synonym">Mytilus polymorpha</name>
    <dbReference type="NCBI Taxonomy" id="45954"/>
    <lineage>
        <taxon>Eukaryota</taxon>
        <taxon>Metazoa</taxon>
        <taxon>Spiralia</taxon>
        <taxon>Lophotrochozoa</taxon>
        <taxon>Mollusca</taxon>
        <taxon>Bivalvia</taxon>
        <taxon>Autobranchia</taxon>
        <taxon>Heteroconchia</taxon>
        <taxon>Euheterodonta</taxon>
        <taxon>Imparidentia</taxon>
        <taxon>Neoheterodontei</taxon>
        <taxon>Myida</taxon>
        <taxon>Dreissenoidea</taxon>
        <taxon>Dreissenidae</taxon>
        <taxon>Dreissena</taxon>
    </lineage>
</organism>
<evidence type="ECO:0000313" key="3">
    <source>
        <dbReference type="Proteomes" id="UP000828390"/>
    </source>
</evidence>
<evidence type="ECO:0000313" key="2">
    <source>
        <dbReference type="EMBL" id="KAH3868287.1"/>
    </source>
</evidence>
<keyword evidence="1" id="KW-1133">Transmembrane helix</keyword>
<keyword evidence="1" id="KW-0812">Transmembrane</keyword>
<keyword evidence="3" id="KW-1185">Reference proteome</keyword>
<evidence type="ECO:0000256" key="1">
    <source>
        <dbReference type="SAM" id="Phobius"/>
    </source>
</evidence>
<accession>A0A9D4M339</accession>
<reference evidence="2" key="1">
    <citation type="journal article" date="2019" name="bioRxiv">
        <title>The Genome of the Zebra Mussel, Dreissena polymorpha: A Resource for Invasive Species Research.</title>
        <authorList>
            <person name="McCartney M.A."/>
            <person name="Auch B."/>
            <person name="Kono T."/>
            <person name="Mallez S."/>
            <person name="Zhang Y."/>
            <person name="Obille A."/>
            <person name="Becker A."/>
            <person name="Abrahante J.E."/>
            <person name="Garbe J."/>
            <person name="Badalamenti J.P."/>
            <person name="Herman A."/>
            <person name="Mangelson H."/>
            <person name="Liachko I."/>
            <person name="Sullivan S."/>
            <person name="Sone E.D."/>
            <person name="Koren S."/>
            <person name="Silverstein K.A.T."/>
            <person name="Beckman K.B."/>
            <person name="Gohl D.M."/>
        </authorList>
    </citation>
    <scope>NUCLEOTIDE SEQUENCE</scope>
    <source>
        <strain evidence="2">Duluth1</strain>
        <tissue evidence="2">Whole animal</tissue>
    </source>
</reference>
<sequence>MSAGGLAVGRNKLGTCLVVLVIFSFVIFIQFIAMIIHRLTTATHFLARAPYRYGDKYNAAYALNDRYRRLQFLTSHDYLPENDECF</sequence>
<dbReference type="Proteomes" id="UP000828390">
    <property type="component" value="Unassembled WGS sequence"/>
</dbReference>
<gene>
    <name evidence="2" type="ORF">DPMN_031430</name>
</gene>
<dbReference type="AlphaFoldDB" id="A0A9D4M339"/>
<dbReference type="EMBL" id="JAIWYP010000002">
    <property type="protein sequence ID" value="KAH3868287.1"/>
    <property type="molecule type" value="Genomic_DNA"/>
</dbReference>
<reference evidence="2" key="2">
    <citation type="submission" date="2020-11" db="EMBL/GenBank/DDBJ databases">
        <authorList>
            <person name="McCartney M.A."/>
            <person name="Auch B."/>
            <person name="Kono T."/>
            <person name="Mallez S."/>
            <person name="Becker A."/>
            <person name="Gohl D.M."/>
            <person name="Silverstein K.A.T."/>
            <person name="Koren S."/>
            <person name="Bechman K.B."/>
            <person name="Herman A."/>
            <person name="Abrahante J.E."/>
            <person name="Garbe J."/>
        </authorList>
    </citation>
    <scope>NUCLEOTIDE SEQUENCE</scope>
    <source>
        <strain evidence="2">Duluth1</strain>
        <tissue evidence="2">Whole animal</tissue>
    </source>
</reference>
<name>A0A9D4M339_DREPO</name>
<feature type="transmembrane region" description="Helical" evidence="1">
    <location>
        <begin position="12"/>
        <end position="36"/>
    </location>
</feature>
<protein>
    <submittedName>
        <fullName evidence="2">Uncharacterized protein</fullName>
    </submittedName>
</protein>
<comment type="caution">
    <text evidence="2">The sequence shown here is derived from an EMBL/GenBank/DDBJ whole genome shotgun (WGS) entry which is preliminary data.</text>
</comment>